<dbReference type="OrthoDB" id="2607307at2"/>
<dbReference type="AlphaFoldDB" id="A0A163LGT8"/>
<comment type="caution">
    <text evidence="1">The sequence shown here is derived from an EMBL/GenBank/DDBJ whole genome shotgun (WGS) entry which is preliminary data.</text>
</comment>
<accession>A0A163LGT8</accession>
<reference evidence="1" key="1">
    <citation type="journal article" date="2016" name="Genome Announc.">
        <title>Draft genomes of two strains of Paenibacillus glucanolyticus with capability to degrade lignocellulose.</title>
        <authorList>
            <person name="Mathews S.L."/>
            <person name="Pawlak J."/>
            <person name="Grunden A.M."/>
        </authorList>
    </citation>
    <scope>NUCLEOTIDE SEQUENCE [LARGE SCALE GENOMIC DNA]</scope>
    <source>
        <strain evidence="1">SLM1</strain>
    </source>
</reference>
<sequence>MLLKDVVEEIAEKAPNFLSPASIVRKVTQVRDRLLRQSGGAQQQADTVCTAIDLTAGQSRYVLPCPPGNVVDVDMIWDEEWRRIPLRQFHQRSIKPYYYFQAGELGLVPTPEDDCVMGLKIFHIPVLPELRLTDMNGPTGFDPDYDMVLVFGVLREITSGRDAQEYDAKYQELLSGYQSANSGWERYEVKERW</sequence>
<organism evidence="1 2">
    <name type="scientific">Paenibacillus glucanolyticus</name>
    <dbReference type="NCBI Taxonomy" id="59843"/>
    <lineage>
        <taxon>Bacteria</taxon>
        <taxon>Bacillati</taxon>
        <taxon>Bacillota</taxon>
        <taxon>Bacilli</taxon>
        <taxon>Bacillales</taxon>
        <taxon>Paenibacillaceae</taxon>
        <taxon>Paenibacillus</taxon>
    </lineage>
</organism>
<keyword evidence="2" id="KW-1185">Reference proteome</keyword>
<dbReference type="GeneID" id="97556373"/>
<dbReference type="RefSeq" id="WP_063479167.1">
    <property type="nucleotide sequence ID" value="NZ_CP147845.1"/>
</dbReference>
<evidence type="ECO:0000313" key="1">
    <source>
        <dbReference type="EMBL" id="KZS48121.1"/>
    </source>
</evidence>
<dbReference type="Proteomes" id="UP000076796">
    <property type="component" value="Unassembled WGS sequence"/>
</dbReference>
<protein>
    <submittedName>
        <fullName evidence="1">Uncharacterized protein</fullName>
    </submittedName>
</protein>
<gene>
    <name evidence="1" type="ORF">AWU65_20410</name>
</gene>
<dbReference type="EMBL" id="LWMH01000001">
    <property type="protein sequence ID" value="KZS48121.1"/>
    <property type="molecule type" value="Genomic_DNA"/>
</dbReference>
<name>A0A163LGT8_9BACL</name>
<evidence type="ECO:0000313" key="2">
    <source>
        <dbReference type="Proteomes" id="UP000076796"/>
    </source>
</evidence>
<dbReference type="InterPro" id="IPR056209">
    <property type="entry name" value="SU10_adaptor"/>
</dbReference>
<dbReference type="Pfam" id="PF24175">
    <property type="entry name" value="SU10_adaptor"/>
    <property type="match status" value="1"/>
</dbReference>
<proteinExistence type="predicted"/>